<reference evidence="2" key="1">
    <citation type="journal article" date="2015" name="Nat. Genet.">
        <title>The genome and transcriptome of the zoonotic hookworm Ancylostoma ceylanicum identify infection-specific gene families.</title>
        <authorList>
            <person name="Schwarz E.M."/>
            <person name="Hu Y."/>
            <person name="Antoshechkin I."/>
            <person name="Miller M.M."/>
            <person name="Sternberg P.W."/>
            <person name="Aroian R.V."/>
        </authorList>
    </citation>
    <scope>NUCLEOTIDE SEQUENCE</scope>
    <source>
        <strain evidence="2">HY135</strain>
    </source>
</reference>
<comment type="caution">
    <text evidence="1">The sequence shown here is derived from an EMBL/GenBank/DDBJ whole genome shotgun (WGS) entry which is preliminary data.</text>
</comment>
<name>A0A016SN26_9BILA</name>
<accession>A0A016SN26</accession>
<proteinExistence type="predicted"/>
<protein>
    <submittedName>
        <fullName evidence="1">Uncharacterized protein</fullName>
    </submittedName>
</protein>
<evidence type="ECO:0000313" key="1">
    <source>
        <dbReference type="EMBL" id="EYB91762.1"/>
    </source>
</evidence>
<dbReference type="EMBL" id="JARK01001538">
    <property type="protein sequence ID" value="EYB91762.1"/>
    <property type="molecule type" value="Genomic_DNA"/>
</dbReference>
<sequence>MRTLGVLDYSLPSITKNRNQYTVLAEKIDSACGFIASRPQNCGETYSTLVEVPPRLCTESVYLPQKDCTFLLVFIPSPVTAHTSWISCEHLE</sequence>
<dbReference type="AlphaFoldDB" id="A0A016SN26"/>
<organism evidence="1 2">
    <name type="scientific">Ancylostoma ceylanicum</name>
    <dbReference type="NCBI Taxonomy" id="53326"/>
    <lineage>
        <taxon>Eukaryota</taxon>
        <taxon>Metazoa</taxon>
        <taxon>Ecdysozoa</taxon>
        <taxon>Nematoda</taxon>
        <taxon>Chromadorea</taxon>
        <taxon>Rhabditida</taxon>
        <taxon>Rhabditina</taxon>
        <taxon>Rhabditomorpha</taxon>
        <taxon>Strongyloidea</taxon>
        <taxon>Ancylostomatidae</taxon>
        <taxon>Ancylostomatinae</taxon>
        <taxon>Ancylostoma</taxon>
    </lineage>
</organism>
<evidence type="ECO:0000313" key="2">
    <source>
        <dbReference type="Proteomes" id="UP000024635"/>
    </source>
</evidence>
<dbReference type="Proteomes" id="UP000024635">
    <property type="component" value="Unassembled WGS sequence"/>
</dbReference>
<keyword evidence="2" id="KW-1185">Reference proteome</keyword>
<gene>
    <name evidence="1" type="primary">Acey_s0202.g1776</name>
    <name evidence="1" type="ORF">Y032_0202g1776</name>
</gene>